<organism evidence="7 8">
    <name type="scientific">Trichosporon asahii var. asahii (strain ATCC 90039 / CBS 2479 / JCM 2466 / KCTC 7840 / NBRC 103889/ NCYC 2677 / UAMH 7654)</name>
    <name type="common">Yeast</name>
    <dbReference type="NCBI Taxonomy" id="1186058"/>
    <lineage>
        <taxon>Eukaryota</taxon>
        <taxon>Fungi</taxon>
        <taxon>Dikarya</taxon>
        <taxon>Basidiomycota</taxon>
        <taxon>Agaricomycotina</taxon>
        <taxon>Tremellomycetes</taxon>
        <taxon>Trichosporonales</taxon>
        <taxon>Trichosporonaceae</taxon>
        <taxon>Trichosporon</taxon>
    </lineage>
</organism>
<reference evidence="7 8" key="1">
    <citation type="journal article" date="2012" name="Eukaryot. Cell">
        <title>Draft genome sequence of CBS 2479, the standard type strain of Trichosporon asahii.</title>
        <authorList>
            <person name="Yang R.Y."/>
            <person name="Li H.T."/>
            <person name="Zhu H."/>
            <person name="Zhou G.P."/>
            <person name="Wang M."/>
            <person name="Wang L."/>
        </authorList>
    </citation>
    <scope>NUCLEOTIDE SEQUENCE [LARGE SCALE GENOMIC DNA]</scope>
    <source>
        <strain evidence="8">ATCC 90039 / CBS 2479 / JCM 2466 / KCTC 7840 / NCYC 2677 / UAMH 7654</strain>
    </source>
</reference>
<dbReference type="VEuPathDB" id="FungiDB:A1Q1_02422"/>
<feature type="compositionally biased region" description="Polar residues" evidence="5">
    <location>
        <begin position="228"/>
        <end position="239"/>
    </location>
</feature>
<dbReference type="KEGG" id="tasa:A1Q1_02422"/>
<evidence type="ECO:0000313" key="7">
    <source>
        <dbReference type="EMBL" id="EJT48514.1"/>
    </source>
</evidence>
<feature type="region of interest" description="Disordered" evidence="5">
    <location>
        <begin position="160"/>
        <end position="239"/>
    </location>
</feature>
<dbReference type="PANTHER" id="PTHR46015:SF1">
    <property type="entry name" value="HOMOCYSTEINE S-METHYLTRANSFERASE-LIKE ISOFORM 1"/>
    <property type="match status" value="1"/>
</dbReference>
<dbReference type="SUPFAM" id="SSF82282">
    <property type="entry name" value="Homocysteine S-methyltransferase"/>
    <property type="match status" value="2"/>
</dbReference>
<dbReference type="EMBL" id="ALBS01000202">
    <property type="protein sequence ID" value="EJT48514.1"/>
    <property type="molecule type" value="Genomic_DNA"/>
</dbReference>
<feature type="region of interest" description="Disordered" evidence="5">
    <location>
        <begin position="54"/>
        <end position="102"/>
    </location>
</feature>
<evidence type="ECO:0000313" key="8">
    <source>
        <dbReference type="Proteomes" id="UP000002748"/>
    </source>
</evidence>
<dbReference type="AlphaFoldDB" id="J6EVB3"/>
<comment type="caution">
    <text evidence="7">The sequence shown here is derived from an EMBL/GenBank/DDBJ whole genome shotgun (WGS) entry which is preliminary data.</text>
</comment>
<evidence type="ECO:0000256" key="4">
    <source>
        <dbReference type="ARBA" id="ARBA00022833"/>
    </source>
</evidence>
<evidence type="ECO:0000256" key="3">
    <source>
        <dbReference type="ARBA" id="ARBA00022723"/>
    </source>
</evidence>
<feature type="compositionally biased region" description="Basic and acidic residues" evidence="5">
    <location>
        <begin position="160"/>
        <end position="205"/>
    </location>
</feature>
<dbReference type="GO" id="GO:0009086">
    <property type="term" value="P:methionine biosynthetic process"/>
    <property type="evidence" value="ECO:0007669"/>
    <property type="project" value="TreeGrafter"/>
</dbReference>
<evidence type="ECO:0000256" key="2">
    <source>
        <dbReference type="ARBA" id="ARBA00022679"/>
    </source>
</evidence>
<protein>
    <recommendedName>
        <fullName evidence="6">Hcy-binding domain-containing protein</fullName>
    </recommendedName>
</protein>
<evidence type="ECO:0000256" key="5">
    <source>
        <dbReference type="SAM" id="MobiDB-lite"/>
    </source>
</evidence>
<name>J6EVB3_TRIAS</name>
<dbReference type="InterPro" id="IPR051486">
    <property type="entry name" value="Hcy_S-methyltransferase"/>
</dbReference>
<dbReference type="Pfam" id="PF02574">
    <property type="entry name" value="S-methyl_trans"/>
    <property type="match status" value="1"/>
</dbReference>
<dbReference type="RefSeq" id="XP_014179159.1">
    <property type="nucleotide sequence ID" value="XM_014323684.1"/>
</dbReference>
<evidence type="ECO:0000256" key="1">
    <source>
        <dbReference type="ARBA" id="ARBA00022603"/>
    </source>
</evidence>
<accession>J6EVB3</accession>
<feature type="compositionally biased region" description="Polar residues" evidence="5">
    <location>
        <begin position="67"/>
        <end position="86"/>
    </location>
</feature>
<keyword evidence="1" id="KW-0489">Methyltransferase</keyword>
<feature type="domain" description="Hcy-binding" evidence="6">
    <location>
        <begin position="291"/>
        <end position="355"/>
    </location>
</feature>
<keyword evidence="3" id="KW-0479">Metal-binding</keyword>
<proteinExistence type="predicted"/>
<dbReference type="HOGENOM" id="CLU_004914_3_2_1"/>
<dbReference type="GO" id="GO:0008898">
    <property type="term" value="F:S-adenosylmethionine-homocysteine S-methyltransferase activity"/>
    <property type="evidence" value="ECO:0007669"/>
    <property type="project" value="TreeGrafter"/>
</dbReference>
<dbReference type="InterPro" id="IPR003726">
    <property type="entry name" value="HCY_dom"/>
</dbReference>
<evidence type="ECO:0000259" key="6">
    <source>
        <dbReference type="Pfam" id="PF02574"/>
    </source>
</evidence>
<gene>
    <name evidence="7" type="ORF">A1Q1_02422</name>
</gene>
<dbReference type="GO" id="GO:0032259">
    <property type="term" value="P:methylation"/>
    <property type="evidence" value="ECO:0007669"/>
    <property type="project" value="UniProtKB-KW"/>
</dbReference>
<dbReference type="Gene3D" id="3.20.20.330">
    <property type="entry name" value="Homocysteine-binding-like domain"/>
    <property type="match status" value="2"/>
</dbReference>
<dbReference type="InterPro" id="IPR036589">
    <property type="entry name" value="HCY_dom_sf"/>
</dbReference>
<dbReference type="GeneID" id="25985936"/>
<dbReference type="GO" id="GO:0033528">
    <property type="term" value="P:S-methylmethionine cycle"/>
    <property type="evidence" value="ECO:0007669"/>
    <property type="project" value="TreeGrafter"/>
</dbReference>
<dbReference type="PANTHER" id="PTHR46015">
    <property type="entry name" value="ZGC:172121"/>
    <property type="match status" value="1"/>
</dbReference>
<keyword evidence="4" id="KW-0862">Zinc</keyword>
<keyword evidence="2" id="KW-0808">Transferase</keyword>
<sequence>MTPAALEQAAPGRGTAVMRSAVGLATSAAARHAGAVALSLGSFGSTLKPGQEYAGVYPPPFGPDLSASPSKTESSPQPAGTGSGQLASPAGTGIGTTAQQDTACASPAEEALYAFHLERLNAYRDATSTGFGDLAWLAFETVPNLTEIRAIRRAMATLRNEGHSEAKASRGEERPEPEHVGRPFEGREERQMGGEANDARARGEGSEACAEDLGGAADPFRAGGLQPTHDTASHGSAASQPHFWISSAFPAGQLGEAPNGPHSVAEWATAMIGGGPDYATPDGVGPRYGETTLVVYPDGGCVYDPLTKNWTEKTGTPNEWARGVLDVLRGREWKGIIVGGCCKTGPEEIAALRKTLDAQ</sequence>
<dbReference type="GO" id="GO:0046872">
    <property type="term" value="F:metal ion binding"/>
    <property type="evidence" value="ECO:0007669"/>
    <property type="project" value="UniProtKB-KW"/>
</dbReference>
<dbReference type="OrthoDB" id="261426at2759"/>
<dbReference type="Proteomes" id="UP000002748">
    <property type="component" value="Unassembled WGS sequence"/>
</dbReference>